<protein>
    <submittedName>
        <fullName evidence="6">ABC transporter substrate-binding protein</fullName>
    </submittedName>
</protein>
<reference evidence="6" key="1">
    <citation type="submission" date="2020-05" db="EMBL/GenBank/DDBJ databases">
        <title>Nod-independent and nitrogen-fixing Bradyrhizobium aeschynomene sp. nov. isolated from nodules of Aeschynomene indica.</title>
        <authorList>
            <person name="Zhang Z."/>
        </authorList>
    </citation>
    <scope>NUCLEOTIDE SEQUENCE</scope>
    <source>
        <strain evidence="6">83012</strain>
    </source>
</reference>
<dbReference type="SUPFAM" id="SSF53822">
    <property type="entry name" value="Periplasmic binding protein-like I"/>
    <property type="match status" value="1"/>
</dbReference>
<evidence type="ECO:0000256" key="3">
    <source>
        <dbReference type="ARBA" id="ARBA00022970"/>
    </source>
</evidence>
<dbReference type="Gene3D" id="3.40.50.2300">
    <property type="match status" value="2"/>
</dbReference>
<keyword evidence="3" id="KW-0813">Transport</keyword>
<dbReference type="PANTHER" id="PTHR30483">
    <property type="entry name" value="LEUCINE-SPECIFIC-BINDING PROTEIN"/>
    <property type="match status" value="1"/>
</dbReference>
<organism evidence="6 7">
    <name type="scientific">Bradyrhizobium aeschynomenes</name>
    <dbReference type="NCBI Taxonomy" id="2734909"/>
    <lineage>
        <taxon>Bacteria</taxon>
        <taxon>Pseudomonadati</taxon>
        <taxon>Pseudomonadota</taxon>
        <taxon>Alphaproteobacteria</taxon>
        <taxon>Hyphomicrobiales</taxon>
        <taxon>Nitrobacteraceae</taxon>
        <taxon>Bradyrhizobium</taxon>
    </lineage>
</organism>
<evidence type="ECO:0000313" key="6">
    <source>
        <dbReference type="EMBL" id="NPU66380.1"/>
    </source>
</evidence>
<sequence length="402" mass="42540">MNTVLKASAVLLALVLGASDAVAQTPVKIGVLSDMSGPYSDFSGPGSLEAAKLAIEDFNAGSKKLSVELVSGDAQNKTDIAGAIARRWIDAESVDMIIDIPTSGIALGLAGLVKDRNKVLIATTAGTSELTGKSCTPNTLHWTWDTWSNSHGTAEAIVRNGGKRWYFLTADYTFGTTMEKEAGDVVKANGGAVLGSVRHPLAAMDFSSFLMQAQASKAEIIGLANGGTDTINAIKTAGEFGIVAGGQKLVGLVLFINDIHALGLKAANGLMLTTAYYWDLNDKTRTFAERFAKRNNGKVPSMSQAGTYSATLAYLRAVEKVGHAKDGAAVVAAMRDAGTFDDPLFGRTAVRVDGRVVHDMYLVEVKKPEESKKPFDYYKVVATIPADRAFRPLADGNCPLAQ</sequence>
<dbReference type="EMBL" id="JABFDN010000004">
    <property type="protein sequence ID" value="NPU66380.1"/>
    <property type="molecule type" value="Genomic_DNA"/>
</dbReference>
<evidence type="ECO:0000256" key="4">
    <source>
        <dbReference type="SAM" id="SignalP"/>
    </source>
</evidence>
<dbReference type="InterPro" id="IPR028081">
    <property type="entry name" value="Leu-bd"/>
</dbReference>
<dbReference type="CDD" id="cd06327">
    <property type="entry name" value="PBP1_SBP-like"/>
    <property type="match status" value="1"/>
</dbReference>
<proteinExistence type="inferred from homology"/>
<evidence type="ECO:0000256" key="1">
    <source>
        <dbReference type="ARBA" id="ARBA00010062"/>
    </source>
</evidence>
<gene>
    <name evidence="6" type="ORF">HL667_15360</name>
</gene>
<keyword evidence="2 4" id="KW-0732">Signal</keyword>
<dbReference type="Pfam" id="PF13458">
    <property type="entry name" value="Peripla_BP_6"/>
    <property type="match status" value="1"/>
</dbReference>
<keyword evidence="7" id="KW-1185">Reference proteome</keyword>
<name>A0ABX2CFY5_9BRAD</name>
<dbReference type="InterPro" id="IPR051010">
    <property type="entry name" value="BCAA_transport"/>
</dbReference>
<dbReference type="PANTHER" id="PTHR30483:SF6">
    <property type="entry name" value="PERIPLASMIC BINDING PROTEIN OF ABC TRANSPORTER FOR NATURAL AMINO ACIDS"/>
    <property type="match status" value="1"/>
</dbReference>
<feature type="chain" id="PRO_5047308474" evidence="4">
    <location>
        <begin position="24"/>
        <end position="402"/>
    </location>
</feature>
<feature type="signal peptide" evidence="4">
    <location>
        <begin position="1"/>
        <end position="23"/>
    </location>
</feature>
<keyword evidence="3" id="KW-0029">Amino-acid transport</keyword>
<comment type="caution">
    <text evidence="6">The sequence shown here is derived from an EMBL/GenBank/DDBJ whole genome shotgun (WGS) entry which is preliminary data.</text>
</comment>
<evidence type="ECO:0000313" key="7">
    <source>
        <dbReference type="Proteomes" id="UP000886476"/>
    </source>
</evidence>
<feature type="domain" description="Leucine-binding protein" evidence="5">
    <location>
        <begin position="26"/>
        <end position="366"/>
    </location>
</feature>
<accession>A0ABX2CFY5</accession>
<dbReference type="RefSeq" id="WP_172111459.1">
    <property type="nucleotide sequence ID" value="NZ_JABFDN010000004.1"/>
</dbReference>
<evidence type="ECO:0000256" key="2">
    <source>
        <dbReference type="ARBA" id="ARBA00022729"/>
    </source>
</evidence>
<dbReference type="InterPro" id="IPR028082">
    <property type="entry name" value="Peripla_BP_I"/>
</dbReference>
<comment type="similarity">
    <text evidence="1">Belongs to the leucine-binding protein family.</text>
</comment>
<evidence type="ECO:0000259" key="5">
    <source>
        <dbReference type="Pfam" id="PF13458"/>
    </source>
</evidence>
<dbReference type="Proteomes" id="UP000886476">
    <property type="component" value="Unassembled WGS sequence"/>
</dbReference>